<reference evidence="3" key="2">
    <citation type="submission" date="2025-08" db="UniProtKB">
        <authorList>
            <consortium name="RefSeq"/>
        </authorList>
    </citation>
    <scope>IDENTIFICATION</scope>
    <source>
        <tissue evidence="3">Leaf</tissue>
    </source>
</reference>
<evidence type="ECO:0000313" key="2">
    <source>
        <dbReference type="Proteomes" id="UP000813463"/>
    </source>
</evidence>
<dbReference type="GeneID" id="130460838"/>
<dbReference type="RefSeq" id="XP_056684443.1">
    <property type="nucleotide sequence ID" value="XM_056828465.1"/>
</dbReference>
<organism evidence="2 3">
    <name type="scientific">Spinacia oleracea</name>
    <name type="common">Spinach</name>
    <dbReference type="NCBI Taxonomy" id="3562"/>
    <lineage>
        <taxon>Eukaryota</taxon>
        <taxon>Viridiplantae</taxon>
        <taxon>Streptophyta</taxon>
        <taxon>Embryophyta</taxon>
        <taxon>Tracheophyta</taxon>
        <taxon>Spermatophyta</taxon>
        <taxon>Magnoliopsida</taxon>
        <taxon>eudicotyledons</taxon>
        <taxon>Gunneridae</taxon>
        <taxon>Pentapetalae</taxon>
        <taxon>Caryophyllales</taxon>
        <taxon>Chenopodiaceae</taxon>
        <taxon>Chenopodioideae</taxon>
        <taxon>Anserineae</taxon>
        <taxon>Spinacia</taxon>
    </lineage>
</organism>
<evidence type="ECO:0000256" key="1">
    <source>
        <dbReference type="SAM" id="MobiDB-lite"/>
    </source>
</evidence>
<feature type="compositionally biased region" description="Polar residues" evidence="1">
    <location>
        <begin position="1"/>
        <end position="11"/>
    </location>
</feature>
<dbReference type="Proteomes" id="UP000813463">
    <property type="component" value="Chromosome 5"/>
</dbReference>
<feature type="region of interest" description="Disordered" evidence="1">
    <location>
        <begin position="1"/>
        <end position="53"/>
    </location>
</feature>
<evidence type="ECO:0000313" key="3">
    <source>
        <dbReference type="RefSeq" id="XP_056684443.1"/>
    </source>
</evidence>
<proteinExistence type="predicted"/>
<name>A0ABM3QM60_SPIOL</name>
<dbReference type="PANTHER" id="PTHR33386:SF5">
    <property type="entry name" value="OS02G0740600 PROTEIN"/>
    <property type="match status" value="1"/>
</dbReference>
<gene>
    <name evidence="3" type="primary">LOC130460838</name>
</gene>
<accession>A0ABM3QM60</accession>
<keyword evidence="2" id="KW-1185">Reference proteome</keyword>
<dbReference type="PANTHER" id="PTHR33386">
    <property type="entry name" value="OS02G0740600 PROTEIN"/>
    <property type="match status" value="1"/>
</dbReference>
<protein>
    <submittedName>
        <fullName evidence="3">Uncharacterized protein</fullName>
    </submittedName>
</protein>
<feature type="compositionally biased region" description="Basic and acidic residues" evidence="1">
    <location>
        <begin position="25"/>
        <end position="36"/>
    </location>
</feature>
<sequence>MSGNNNETSWADQWDPQPAYGGGHDYNDNKAKKKGGDNGSGGGAKKKVEEGLAKTKDVASTGFKKVKQGTSFGFNWIKDKCQKTTQKE</sequence>
<reference evidence="2" key="1">
    <citation type="journal article" date="2021" name="Nat. Commun.">
        <title>Genomic analyses provide insights into spinach domestication and the genetic basis of agronomic traits.</title>
        <authorList>
            <person name="Cai X."/>
            <person name="Sun X."/>
            <person name="Xu C."/>
            <person name="Sun H."/>
            <person name="Wang X."/>
            <person name="Ge C."/>
            <person name="Zhang Z."/>
            <person name="Wang Q."/>
            <person name="Fei Z."/>
            <person name="Jiao C."/>
            <person name="Wang Q."/>
        </authorList>
    </citation>
    <scope>NUCLEOTIDE SEQUENCE [LARGE SCALE GENOMIC DNA]</scope>
    <source>
        <strain evidence="2">cv. Varoflay</strain>
    </source>
</reference>